<accession>A0A0A8ZBH0</accession>
<evidence type="ECO:0000313" key="1">
    <source>
        <dbReference type="EMBL" id="JAD32207.1"/>
    </source>
</evidence>
<protein>
    <submittedName>
        <fullName evidence="1">Uncharacterized protein</fullName>
    </submittedName>
</protein>
<dbReference type="EMBL" id="GBRH01265688">
    <property type="protein sequence ID" value="JAD32207.1"/>
    <property type="molecule type" value="Transcribed_RNA"/>
</dbReference>
<reference evidence="1" key="1">
    <citation type="submission" date="2014-09" db="EMBL/GenBank/DDBJ databases">
        <authorList>
            <person name="Magalhaes I.L.F."/>
            <person name="Oliveira U."/>
            <person name="Santos F.R."/>
            <person name="Vidigal T.H.D.A."/>
            <person name="Brescovit A.D."/>
            <person name="Santos A.J."/>
        </authorList>
    </citation>
    <scope>NUCLEOTIDE SEQUENCE</scope>
    <source>
        <tissue evidence="1">Shoot tissue taken approximately 20 cm above the soil surface</tissue>
    </source>
</reference>
<reference evidence="1" key="2">
    <citation type="journal article" date="2015" name="Data Brief">
        <title>Shoot transcriptome of the giant reed, Arundo donax.</title>
        <authorList>
            <person name="Barrero R.A."/>
            <person name="Guerrero F.D."/>
            <person name="Moolhuijzen P."/>
            <person name="Goolsby J.A."/>
            <person name="Tidwell J."/>
            <person name="Bellgard S.E."/>
            <person name="Bellgard M.I."/>
        </authorList>
    </citation>
    <scope>NUCLEOTIDE SEQUENCE</scope>
    <source>
        <tissue evidence="1">Shoot tissue taken approximately 20 cm above the soil surface</tissue>
    </source>
</reference>
<dbReference type="AlphaFoldDB" id="A0A0A8ZBH0"/>
<organism evidence="1">
    <name type="scientific">Arundo donax</name>
    <name type="common">Giant reed</name>
    <name type="synonym">Donax arundinaceus</name>
    <dbReference type="NCBI Taxonomy" id="35708"/>
    <lineage>
        <taxon>Eukaryota</taxon>
        <taxon>Viridiplantae</taxon>
        <taxon>Streptophyta</taxon>
        <taxon>Embryophyta</taxon>
        <taxon>Tracheophyta</taxon>
        <taxon>Spermatophyta</taxon>
        <taxon>Magnoliopsida</taxon>
        <taxon>Liliopsida</taxon>
        <taxon>Poales</taxon>
        <taxon>Poaceae</taxon>
        <taxon>PACMAD clade</taxon>
        <taxon>Arundinoideae</taxon>
        <taxon>Arundineae</taxon>
        <taxon>Arundo</taxon>
    </lineage>
</organism>
<proteinExistence type="predicted"/>
<sequence length="59" mass="6230">MCATTSSGSAGTIGGSVLTSLAPRTSLLTFKQRRLGESDSRSFAQGLEWSQSILCPHKD</sequence>
<name>A0A0A8ZBH0_ARUDO</name>